<keyword evidence="3" id="KW-1185">Reference proteome</keyword>
<evidence type="ECO:0000313" key="2">
    <source>
        <dbReference type="EMBL" id="SHK11832.1"/>
    </source>
</evidence>
<feature type="compositionally biased region" description="Basic and acidic residues" evidence="1">
    <location>
        <begin position="77"/>
        <end position="88"/>
    </location>
</feature>
<dbReference type="Proteomes" id="UP000183997">
    <property type="component" value="Unassembled WGS sequence"/>
</dbReference>
<evidence type="ECO:0000256" key="1">
    <source>
        <dbReference type="SAM" id="MobiDB-lite"/>
    </source>
</evidence>
<reference evidence="3" key="1">
    <citation type="submission" date="2016-11" db="EMBL/GenBank/DDBJ databases">
        <authorList>
            <person name="Varghese N."/>
            <person name="Submissions S."/>
        </authorList>
    </citation>
    <scope>NUCLEOTIDE SEQUENCE [LARGE SCALE GENOMIC DNA]</scope>
    <source>
        <strain evidence="3">DSM 10349</strain>
    </source>
</reference>
<evidence type="ECO:0000313" key="3">
    <source>
        <dbReference type="Proteomes" id="UP000183997"/>
    </source>
</evidence>
<dbReference type="EMBL" id="FRAR01000007">
    <property type="protein sequence ID" value="SHK11832.1"/>
    <property type="molecule type" value="Genomic_DNA"/>
</dbReference>
<feature type="region of interest" description="Disordered" evidence="1">
    <location>
        <begin position="71"/>
        <end position="102"/>
    </location>
</feature>
<dbReference type="AlphaFoldDB" id="A0A1M6PVA8"/>
<organism evidence="2 3">
    <name type="scientific">Desulforamulus aeronauticus DSM 10349</name>
    <dbReference type="NCBI Taxonomy" id="1121421"/>
    <lineage>
        <taxon>Bacteria</taxon>
        <taxon>Bacillati</taxon>
        <taxon>Bacillota</taxon>
        <taxon>Clostridia</taxon>
        <taxon>Eubacteriales</taxon>
        <taxon>Peptococcaceae</taxon>
        <taxon>Desulforamulus</taxon>
    </lineage>
</organism>
<proteinExistence type="predicted"/>
<accession>A0A1M6PVA8</accession>
<dbReference type="RefSeq" id="WP_072911032.1">
    <property type="nucleotide sequence ID" value="NZ_FRAR01000007.1"/>
</dbReference>
<protein>
    <submittedName>
        <fullName evidence="2">Uncharacterized protein</fullName>
    </submittedName>
</protein>
<dbReference type="STRING" id="1121421.SAMN02745123_00728"/>
<name>A0A1M6PVA8_9FIRM</name>
<gene>
    <name evidence="2" type="ORF">SAMN02745123_00728</name>
</gene>
<dbReference type="OrthoDB" id="1787360at2"/>
<sequence>MRRFIPRKDLIDSLGEDTMRLFITKFLDKVDECQTHPYYKPNLEKLGHEMLRTAFEFGLVNLNQGCPGCSGGSCHSPAEDTTQRKTDKTSGSGKVLPFKRLN</sequence>